<dbReference type="PROSITE" id="PS51072">
    <property type="entry name" value="MHD"/>
    <property type="match status" value="1"/>
</dbReference>
<comment type="similarity">
    <text evidence="1 10">Belongs to the adaptor complexes medium subunit family. Delta-COP subfamily.</text>
</comment>
<comment type="subcellular location">
    <subcellularLocation>
        <location evidence="10 11">Cytoplasm</location>
    </subcellularLocation>
    <subcellularLocation>
        <location evidence="10 11">Cytoplasmic vesicle</location>
        <location evidence="10 11">COPI-coated vesicle membrane</location>
        <topology evidence="10 11">Peripheral membrane protein</topology>
        <orientation evidence="10 11">Cytoplasmic side</orientation>
    </subcellularLocation>
    <subcellularLocation>
        <location evidence="10 11">Golgi apparatus membrane</location>
        <topology evidence="10 11">Peripheral membrane protein</topology>
        <orientation evidence="10 11">Cytoplasmic side</orientation>
    </subcellularLocation>
</comment>
<sequence>MVVLAASICTKGGKAVISRQFLEITRARVEGLLTSFPKLIPANTQHTSIETEDVRYVYQPLEDLYILLITNKGSNILQDIDTLHLFARVVSDLCRTADEKEILKHAFELLSAFDEIVSLGYRENVNLMQVRSILEMESHEERIQEIISRNKEAEAKEELKRRAKQLEMQRQQQASARRAAGGSSYLGGGIGNNSSGSYQSIPRFETPSPQQTRSASPAVSSSTRAPAFKGSGMKLGKKAKQADLLDAMAGEVATPNDSMPTTPVPVASNVDLPVVAADPKASLPTVTQESIHITTTERLSLALLQQGGLKSLELKGDLSLLISSAANARVRLALAPLPSVAAELDSKELQFKYHPNLARTGGGQSLEKEIKLKDPSRNWPVGQPLGVLRWRVATKDESFVPLSINCWPSPSGDGTCDVNIEYELENEQLELHNLVISIPLPDGAYPSVGSHTGSWSMDPDTHALVWSIPHVSASSDSRSGTMEFSVSGEDPAAFFPVQVNFAAVGSMIGIQVTNVVQSDTNEDAAFSQEVSVTTDDYQIV</sequence>
<dbReference type="GO" id="GO:0030126">
    <property type="term" value="C:COPI vesicle coat"/>
    <property type="evidence" value="ECO:0007669"/>
    <property type="project" value="UniProtKB-UniRule"/>
</dbReference>
<dbReference type="Gene3D" id="3.30.450.60">
    <property type="match status" value="1"/>
</dbReference>
<dbReference type="GO" id="GO:0015031">
    <property type="term" value="P:protein transport"/>
    <property type="evidence" value="ECO:0007669"/>
    <property type="project" value="UniProtKB-KW"/>
</dbReference>
<name>A0A067MVH0_BOTB1</name>
<evidence type="ECO:0000256" key="3">
    <source>
        <dbReference type="ARBA" id="ARBA00022448"/>
    </source>
</evidence>
<dbReference type="CDD" id="cd09254">
    <property type="entry name" value="AP_delta-COPI_MHD"/>
    <property type="match status" value="1"/>
</dbReference>
<dbReference type="InterPro" id="IPR036168">
    <property type="entry name" value="AP2_Mu_C_sf"/>
</dbReference>
<keyword evidence="7 10" id="KW-0333">Golgi apparatus</keyword>
<dbReference type="OrthoDB" id="10266042at2759"/>
<dbReference type="CDD" id="cd14830">
    <property type="entry name" value="Delta_COP_N"/>
    <property type="match status" value="1"/>
</dbReference>
<keyword evidence="3 10" id="KW-0813">Transport</keyword>
<feature type="region of interest" description="Disordered" evidence="12">
    <location>
        <begin position="158"/>
        <end position="236"/>
    </location>
</feature>
<dbReference type="STRING" id="930990.A0A067MVH0"/>
<keyword evidence="15" id="KW-1185">Reference proteome</keyword>
<dbReference type="GO" id="GO:0006888">
    <property type="term" value="P:endoplasmic reticulum to Golgi vesicle-mediated transport"/>
    <property type="evidence" value="ECO:0007669"/>
    <property type="project" value="TreeGrafter"/>
</dbReference>
<organism evidence="14 15">
    <name type="scientific">Botryobasidium botryosum (strain FD-172 SS1)</name>
    <dbReference type="NCBI Taxonomy" id="930990"/>
    <lineage>
        <taxon>Eukaryota</taxon>
        <taxon>Fungi</taxon>
        <taxon>Dikarya</taxon>
        <taxon>Basidiomycota</taxon>
        <taxon>Agaricomycotina</taxon>
        <taxon>Agaricomycetes</taxon>
        <taxon>Cantharellales</taxon>
        <taxon>Botryobasidiaceae</taxon>
        <taxon>Botryobasidium</taxon>
    </lineage>
</organism>
<dbReference type="InterPro" id="IPR028565">
    <property type="entry name" value="MHD"/>
</dbReference>
<dbReference type="InterPro" id="IPR027059">
    <property type="entry name" value="Coatomer_dsu"/>
</dbReference>
<keyword evidence="4 10" id="KW-0963">Cytoplasm</keyword>
<evidence type="ECO:0000313" key="15">
    <source>
        <dbReference type="Proteomes" id="UP000027195"/>
    </source>
</evidence>
<protein>
    <recommendedName>
        <fullName evidence="10">Coatomer subunit delta</fullName>
    </recommendedName>
</protein>
<feature type="compositionally biased region" description="Basic and acidic residues" evidence="12">
    <location>
        <begin position="158"/>
        <end position="167"/>
    </location>
</feature>
<evidence type="ECO:0000256" key="7">
    <source>
        <dbReference type="ARBA" id="ARBA00023034"/>
    </source>
</evidence>
<dbReference type="Pfam" id="PF00928">
    <property type="entry name" value="Adap_comp_sub"/>
    <property type="match status" value="1"/>
</dbReference>
<evidence type="ECO:0000256" key="10">
    <source>
        <dbReference type="RuleBase" id="RU364018"/>
    </source>
</evidence>
<dbReference type="EMBL" id="KL198031">
    <property type="protein sequence ID" value="KDQ15566.1"/>
    <property type="molecule type" value="Genomic_DNA"/>
</dbReference>
<dbReference type="GO" id="GO:0000139">
    <property type="term" value="C:Golgi membrane"/>
    <property type="evidence" value="ECO:0007669"/>
    <property type="project" value="UniProtKB-SubCell"/>
</dbReference>
<evidence type="ECO:0000256" key="8">
    <source>
        <dbReference type="ARBA" id="ARBA00023136"/>
    </source>
</evidence>
<gene>
    <name evidence="14" type="ORF">BOTBODRAFT_157821</name>
</gene>
<dbReference type="AlphaFoldDB" id="A0A067MVH0"/>
<evidence type="ECO:0000256" key="9">
    <source>
        <dbReference type="ARBA" id="ARBA00023329"/>
    </source>
</evidence>
<dbReference type="PANTHER" id="PTHR10121:SF0">
    <property type="entry name" value="COATOMER SUBUNIT DELTA"/>
    <property type="match status" value="1"/>
</dbReference>
<dbReference type="GO" id="GO:0051645">
    <property type="term" value="P:Golgi localization"/>
    <property type="evidence" value="ECO:0007669"/>
    <property type="project" value="TreeGrafter"/>
</dbReference>
<dbReference type="InParanoid" id="A0A067MVH0"/>
<evidence type="ECO:0000256" key="6">
    <source>
        <dbReference type="ARBA" id="ARBA00022927"/>
    </source>
</evidence>
<evidence type="ECO:0000256" key="2">
    <source>
        <dbReference type="ARBA" id="ARBA00011775"/>
    </source>
</evidence>
<feature type="compositionally biased region" description="Low complexity" evidence="12">
    <location>
        <begin position="171"/>
        <end position="183"/>
    </location>
</feature>
<feature type="compositionally biased region" description="Low complexity" evidence="12">
    <location>
        <begin position="192"/>
        <end position="201"/>
    </location>
</feature>
<evidence type="ECO:0000313" key="14">
    <source>
        <dbReference type="EMBL" id="KDQ15566.1"/>
    </source>
</evidence>
<comment type="function">
    <text evidence="10">The coatomer is a cytosolic protein complex that binds to dilysine motifs and reversibly associates with Golgi non-clathrin-coated vesicles, which further mediate biosynthetic protein transport from the ER, via the Golgi up to the trans Golgi network. Coatomer complex is required for budding from Golgi membranes, and is essential for the retrograde Golgi-to-ER transport of dilysine-tagged proteins.</text>
</comment>
<keyword evidence="9 10" id="KW-0968">Cytoplasmic vesicle</keyword>
<evidence type="ECO:0000259" key="13">
    <source>
        <dbReference type="PROSITE" id="PS51072"/>
    </source>
</evidence>
<dbReference type="InterPro" id="IPR022775">
    <property type="entry name" value="AP_mu_sigma_su"/>
</dbReference>
<dbReference type="FunFam" id="2.60.40.1170:FF:000007">
    <property type="entry name" value="Coatomer subunit delta"/>
    <property type="match status" value="1"/>
</dbReference>
<evidence type="ECO:0000256" key="4">
    <source>
        <dbReference type="ARBA" id="ARBA00022490"/>
    </source>
</evidence>
<accession>A0A067MVH0</accession>
<reference evidence="15" key="1">
    <citation type="journal article" date="2014" name="Proc. Natl. Acad. Sci. U.S.A.">
        <title>Extensive sampling of basidiomycete genomes demonstrates inadequacy of the white-rot/brown-rot paradigm for wood decay fungi.</title>
        <authorList>
            <person name="Riley R."/>
            <person name="Salamov A.A."/>
            <person name="Brown D.W."/>
            <person name="Nagy L.G."/>
            <person name="Floudas D."/>
            <person name="Held B.W."/>
            <person name="Levasseur A."/>
            <person name="Lombard V."/>
            <person name="Morin E."/>
            <person name="Otillar R."/>
            <person name="Lindquist E.A."/>
            <person name="Sun H."/>
            <person name="LaButti K.M."/>
            <person name="Schmutz J."/>
            <person name="Jabbour D."/>
            <person name="Luo H."/>
            <person name="Baker S.E."/>
            <person name="Pisabarro A.G."/>
            <person name="Walton J.D."/>
            <person name="Blanchette R.A."/>
            <person name="Henrissat B."/>
            <person name="Martin F."/>
            <person name="Cullen D."/>
            <person name="Hibbett D.S."/>
            <person name="Grigoriev I.V."/>
        </authorList>
    </citation>
    <scope>NUCLEOTIDE SEQUENCE [LARGE SCALE GENOMIC DNA]</scope>
    <source>
        <strain evidence="15">FD-172 SS1</strain>
    </source>
</reference>
<evidence type="ECO:0000256" key="5">
    <source>
        <dbReference type="ARBA" id="ARBA00022892"/>
    </source>
</evidence>
<dbReference type="Pfam" id="PF01217">
    <property type="entry name" value="Clat_adaptor_s"/>
    <property type="match status" value="1"/>
</dbReference>
<feature type="compositionally biased region" description="Polar residues" evidence="12">
    <location>
        <begin position="207"/>
        <end position="224"/>
    </location>
</feature>
<dbReference type="FunFam" id="3.30.450.60:FF:000003">
    <property type="entry name" value="Coatomer subunit delta"/>
    <property type="match status" value="1"/>
</dbReference>
<dbReference type="InterPro" id="IPR011012">
    <property type="entry name" value="Longin-like_dom_sf"/>
</dbReference>
<keyword evidence="5 10" id="KW-0931">ER-Golgi transport</keyword>
<dbReference type="SUPFAM" id="SSF64356">
    <property type="entry name" value="SNARE-like"/>
    <property type="match status" value="1"/>
</dbReference>
<evidence type="ECO:0000256" key="12">
    <source>
        <dbReference type="SAM" id="MobiDB-lite"/>
    </source>
</evidence>
<dbReference type="PANTHER" id="PTHR10121">
    <property type="entry name" value="COATOMER SUBUNIT DELTA"/>
    <property type="match status" value="1"/>
</dbReference>
<proteinExistence type="inferred from homology"/>
<comment type="subunit">
    <text evidence="2 10">Oligomeric complex that consists of at least the alpha, beta, beta', gamma, delta, epsilon and zeta subunits.</text>
</comment>
<keyword evidence="8 10" id="KW-0472">Membrane</keyword>
<evidence type="ECO:0000256" key="1">
    <source>
        <dbReference type="ARBA" id="ARBA00010516"/>
    </source>
</evidence>
<dbReference type="Gene3D" id="2.60.40.1170">
    <property type="entry name" value="Mu homology domain, subdomain B"/>
    <property type="match status" value="1"/>
</dbReference>
<keyword evidence="6 10" id="KW-0653">Protein transport</keyword>
<feature type="domain" description="MHD" evidence="13">
    <location>
        <begin position="288"/>
        <end position="540"/>
    </location>
</feature>
<dbReference type="Proteomes" id="UP000027195">
    <property type="component" value="Unassembled WGS sequence"/>
</dbReference>
<evidence type="ECO:0000256" key="11">
    <source>
        <dbReference type="RuleBase" id="RU366052"/>
    </source>
</evidence>
<dbReference type="HOGENOM" id="CLU_019988_3_0_1"/>
<dbReference type="GO" id="GO:0006890">
    <property type="term" value="P:retrograde vesicle-mediated transport, Golgi to endoplasmic reticulum"/>
    <property type="evidence" value="ECO:0007669"/>
    <property type="project" value="UniProtKB-UniRule"/>
</dbReference>
<dbReference type="SUPFAM" id="SSF49447">
    <property type="entry name" value="Second domain of Mu2 adaptin subunit (ap50) of ap2 adaptor"/>
    <property type="match status" value="1"/>
</dbReference>